<evidence type="ECO:0000256" key="2">
    <source>
        <dbReference type="SAM" id="Phobius"/>
    </source>
</evidence>
<dbReference type="KEGG" id="scya:EJ357_15175"/>
<reference evidence="3 4" key="1">
    <citation type="journal article" date="2019" name="Int. J. Syst. Evol. Microbiol.">
        <title>Streptomyces cyaneochromogenes sp. nov., a blue pigment-producing actinomycete from manganese-contaminated soil.</title>
        <authorList>
            <person name="Tang X."/>
            <person name="Zhao J."/>
            <person name="Li K."/>
            <person name="Chen Z."/>
            <person name="Sun Y."/>
            <person name="Gao J."/>
        </authorList>
    </citation>
    <scope>NUCLEOTIDE SEQUENCE [LARGE SCALE GENOMIC DNA]</scope>
    <source>
        <strain evidence="3 4">MK-45</strain>
    </source>
</reference>
<keyword evidence="2" id="KW-1133">Transmembrane helix</keyword>
<evidence type="ECO:0000256" key="1">
    <source>
        <dbReference type="SAM" id="MobiDB-lite"/>
    </source>
</evidence>
<evidence type="ECO:0000313" key="3">
    <source>
        <dbReference type="EMBL" id="AZQ34654.1"/>
    </source>
</evidence>
<dbReference type="AlphaFoldDB" id="A0A3S9M649"/>
<keyword evidence="4" id="KW-1185">Reference proteome</keyword>
<proteinExistence type="predicted"/>
<evidence type="ECO:0000313" key="4">
    <source>
        <dbReference type="Proteomes" id="UP000280298"/>
    </source>
</evidence>
<dbReference type="EMBL" id="CP034539">
    <property type="protein sequence ID" value="AZQ34654.1"/>
    <property type="molecule type" value="Genomic_DNA"/>
</dbReference>
<organism evidence="3 4">
    <name type="scientific">Streptomyces cyaneochromogenes</name>
    <dbReference type="NCBI Taxonomy" id="2496836"/>
    <lineage>
        <taxon>Bacteria</taxon>
        <taxon>Bacillati</taxon>
        <taxon>Actinomycetota</taxon>
        <taxon>Actinomycetes</taxon>
        <taxon>Kitasatosporales</taxon>
        <taxon>Streptomycetaceae</taxon>
        <taxon>Streptomyces</taxon>
    </lineage>
</organism>
<feature type="transmembrane region" description="Helical" evidence="2">
    <location>
        <begin position="31"/>
        <end position="51"/>
    </location>
</feature>
<dbReference type="Pfam" id="PF03995">
    <property type="entry name" value="Inhibitor_I36"/>
    <property type="match status" value="1"/>
</dbReference>
<keyword evidence="2" id="KW-0472">Membrane</keyword>
<sequence>MRDAGHLGAAELTTAAPSDRKRRGDMVKTRLRAKAGVGVAAVLMMAAMGVASAPSAAAAPADCPREYVCVWNNDTASGKPKWKSKGNLYDLHSEKGVTIVNNGVRQPGADHIWYNLTATPENGGNFKGCLHYPNDTNMVTFEGPVTLHSARWGGEC</sequence>
<accession>A0A3S9M649</accession>
<dbReference type="OrthoDB" id="4234793at2"/>
<dbReference type="Proteomes" id="UP000280298">
    <property type="component" value="Chromosome"/>
</dbReference>
<feature type="region of interest" description="Disordered" evidence="1">
    <location>
        <begin position="1"/>
        <end position="25"/>
    </location>
</feature>
<protein>
    <recommendedName>
        <fullName evidence="5">Peptidase inhibitor family I36 protein</fullName>
    </recommendedName>
</protein>
<name>A0A3S9M649_9ACTN</name>
<keyword evidence="2" id="KW-0812">Transmembrane</keyword>
<gene>
    <name evidence="3" type="ORF">EJ357_15175</name>
</gene>
<evidence type="ECO:0008006" key="5">
    <source>
        <dbReference type="Google" id="ProtNLM"/>
    </source>
</evidence>